<comment type="caution">
    <text evidence="3">The sequence shown here is derived from an EMBL/GenBank/DDBJ whole genome shotgun (WGS) entry which is preliminary data.</text>
</comment>
<dbReference type="Proteomes" id="UP000722459">
    <property type="component" value="Unassembled WGS sequence"/>
</dbReference>
<proteinExistence type="predicted"/>
<reference evidence="3" key="1">
    <citation type="journal article" date="2021" name="ISME J.">
        <title>Mercury methylation by metabolically versatile and cosmopolitan marine bacteria.</title>
        <authorList>
            <person name="Lin H."/>
            <person name="Ascher D.B."/>
            <person name="Myung Y."/>
            <person name="Lamborg C.H."/>
            <person name="Hallam S.J."/>
            <person name="Gionfriddo C.M."/>
            <person name="Holt K.E."/>
            <person name="Moreau J.W."/>
        </authorList>
    </citation>
    <scope>NUCLEOTIDE SEQUENCE</scope>
    <source>
        <strain evidence="3">SI075_bin30</strain>
    </source>
</reference>
<organism evidence="3 4">
    <name type="scientific">Candidatus Iainarchaeum sp</name>
    <dbReference type="NCBI Taxonomy" id="3101447"/>
    <lineage>
        <taxon>Archaea</taxon>
        <taxon>Candidatus Iainarchaeota</taxon>
        <taxon>Candidatus Iainarchaeia</taxon>
        <taxon>Candidatus Iainarchaeales</taxon>
        <taxon>Candidatus Iainarchaeaceae</taxon>
        <taxon>Candidatus Iainarchaeum</taxon>
    </lineage>
</organism>
<accession>A0A8T5GE93</accession>
<evidence type="ECO:0000256" key="1">
    <source>
        <dbReference type="SAM" id="Coils"/>
    </source>
</evidence>
<evidence type="ECO:0000256" key="2">
    <source>
        <dbReference type="SAM" id="MobiDB-lite"/>
    </source>
</evidence>
<dbReference type="AlphaFoldDB" id="A0A8T5GE93"/>
<keyword evidence="1" id="KW-0175">Coiled coil</keyword>
<protein>
    <submittedName>
        <fullName evidence="3">Uncharacterized protein</fullName>
    </submittedName>
</protein>
<evidence type="ECO:0000313" key="4">
    <source>
        <dbReference type="Proteomes" id="UP000722459"/>
    </source>
</evidence>
<dbReference type="EMBL" id="JABJNZ010000022">
    <property type="protein sequence ID" value="MBT4870232.1"/>
    <property type="molecule type" value="Genomic_DNA"/>
</dbReference>
<feature type="compositionally biased region" description="Polar residues" evidence="2">
    <location>
        <begin position="320"/>
        <end position="339"/>
    </location>
</feature>
<feature type="region of interest" description="Disordered" evidence="2">
    <location>
        <begin position="318"/>
        <end position="339"/>
    </location>
</feature>
<gene>
    <name evidence="3" type="ORF">HON47_01525</name>
</gene>
<feature type="coiled-coil region" evidence="1">
    <location>
        <begin position="69"/>
        <end position="158"/>
    </location>
</feature>
<evidence type="ECO:0000313" key="3">
    <source>
        <dbReference type="EMBL" id="MBT4870232.1"/>
    </source>
</evidence>
<name>A0A8T5GE93_9ARCH</name>
<sequence>MKKVLIILLAIMLLGTVFAEDSNDPLTTVNPVLVDAQPLPTLHSDLNDGNAPAQLPPIVGKPKPAKLPIKRMKYNIEKAKENYTKARARVIDAKGEYATAKKQLQAKHTAYKKLVQRYKDANGGIREKYQHEIKEKTVEILSNQADALIKKLLHLQEEGYAPEDTNEWIAQLEEIKILMESDDVNRTEIISSIKEIRDDLIPLIKYRVQQRAARALDNKFQAIFKKSANAVERVTTLAEKLSEKGYDTTNLELAIGTFEGKIAEAEIKYEEAKALWKDANTAVDKHKVLRQGFEIAKETNRIILDGFHELKKALQEIRDQQPNLPDVSTDTNNEGDSNA</sequence>